<comment type="cofactor">
    <cofactor evidence="1">
        <name>heme</name>
        <dbReference type="ChEBI" id="CHEBI:30413"/>
    </cofactor>
</comment>
<dbReference type="GO" id="GO:0020037">
    <property type="term" value="F:heme binding"/>
    <property type="evidence" value="ECO:0007669"/>
    <property type="project" value="InterPro"/>
</dbReference>
<keyword evidence="5" id="KW-0560">Oxidoreductase</keyword>
<dbReference type="GeneID" id="64702892"/>
<evidence type="ECO:0000256" key="3">
    <source>
        <dbReference type="ARBA" id="ARBA00022617"/>
    </source>
</evidence>
<dbReference type="RefSeq" id="XP_041288695.1">
    <property type="nucleotide sequence ID" value="XM_041440633.1"/>
</dbReference>
<evidence type="ECO:0000256" key="8">
    <source>
        <dbReference type="SAM" id="SignalP"/>
    </source>
</evidence>
<accession>A0A9P7EYH8</accession>
<keyword evidence="10" id="KW-1185">Reference proteome</keyword>
<keyword evidence="7" id="KW-0503">Monooxygenase</keyword>
<gene>
    <name evidence="9" type="ORF">F5147DRAFT_763302</name>
</gene>
<name>A0A9P7EYH8_9AGAM</name>
<dbReference type="Pfam" id="PF00067">
    <property type="entry name" value="p450"/>
    <property type="match status" value="1"/>
</dbReference>
<dbReference type="Gene3D" id="1.10.630.10">
    <property type="entry name" value="Cytochrome P450"/>
    <property type="match status" value="1"/>
</dbReference>
<dbReference type="PANTHER" id="PTHR46300">
    <property type="entry name" value="P450, PUTATIVE (EUROFUNG)-RELATED-RELATED"/>
    <property type="match status" value="1"/>
</dbReference>
<dbReference type="SUPFAM" id="SSF48264">
    <property type="entry name" value="Cytochrome P450"/>
    <property type="match status" value="1"/>
</dbReference>
<organism evidence="9 10">
    <name type="scientific">Suillus discolor</name>
    <dbReference type="NCBI Taxonomy" id="1912936"/>
    <lineage>
        <taxon>Eukaryota</taxon>
        <taxon>Fungi</taxon>
        <taxon>Dikarya</taxon>
        <taxon>Basidiomycota</taxon>
        <taxon>Agaricomycotina</taxon>
        <taxon>Agaricomycetes</taxon>
        <taxon>Agaricomycetidae</taxon>
        <taxon>Boletales</taxon>
        <taxon>Suillineae</taxon>
        <taxon>Suillaceae</taxon>
        <taxon>Suillus</taxon>
    </lineage>
</organism>
<evidence type="ECO:0000313" key="10">
    <source>
        <dbReference type="Proteomes" id="UP000823399"/>
    </source>
</evidence>
<keyword evidence="6" id="KW-0408">Iron</keyword>
<keyword evidence="8" id="KW-0732">Signal</keyword>
<evidence type="ECO:0000256" key="4">
    <source>
        <dbReference type="ARBA" id="ARBA00022723"/>
    </source>
</evidence>
<dbReference type="EMBL" id="JABBWM010000063">
    <property type="protein sequence ID" value="KAG2097937.1"/>
    <property type="molecule type" value="Genomic_DNA"/>
</dbReference>
<evidence type="ECO:0000256" key="5">
    <source>
        <dbReference type="ARBA" id="ARBA00023002"/>
    </source>
</evidence>
<evidence type="ECO:0000256" key="7">
    <source>
        <dbReference type="ARBA" id="ARBA00023033"/>
    </source>
</evidence>
<comment type="similarity">
    <text evidence="2">Belongs to the cytochrome P450 family.</text>
</comment>
<dbReference type="InterPro" id="IPR036396">
    <property type="entry name" value="Cyt_P450_sf"/>
</dbReference>
<reference evidence="9" key="1">
    <citation type="journal article" date="2020" name="New Phytol.">
        <title>Comparative genomics reveals dynamic genome evolution in host specialist ectomycorrhizal fungi.</title>
        <authorList>
            <person name="Lofgren L.A."/>
            <person name="Nguyen N.H."/>
            <person name="Vilgalys R."/>
            <person name="Ruytinx J."/>
            <person name="Liao H.L."/>
            <person name="Branco S."/>
            <person name="Kuo A."/>
            <person name="LaButti K."/>
            <person name="Lipzen A."/>
            <person name="Andreopoulos W."/>
            <person name="Pangilinan J."/>
            <person name="Riley R."/>
            <person name="Hundley H."/>
            <person name="Na H."/>
            <person name="Barry K."/>
            <person name="Grigoriev I.V."/>
            <person name="Stajich J.E."/>
            <person name="Kennedy P.G."/>
        </authorList>
    </citation>
    <scope>NUCLEOTIDE SEQUENCE</scope>
    <source>
        <strain evidence="9">FC423</strain>
    </source>
</reference>
<dbReference type="GO" id="GO:0016705">
    <property type="term" value="F:oxidoreductase activity, acting on paired donors, with incorporation or reduction of molecular oxygen"/>
    <property type="evidence" value="ECO:0007669"/>
    <property type="project" value="InterPro"/>
</dbReference>
<feature type="signal peptide" evidence="8">
    <location>
        <begin position="1"/>
        <end position="20"/>
    </location>
</feature>
<dbReference type="OrthoDB" id="2789670at2759"/>
<evidence type="ECO:0000256" key="1">
    <source>
        <dbReference type="ARBA" id="ARBA00001971"/>
    </source>
</evidence>
<evidence type="ECO:0000256" key="2">
    <source>
        <dbReference type="ARBA" id="ARBA00010617"/>
    </source>
</evidence>
<dbReference type="PANTHER" id="PTHR46300:SF1">
    <property type="entry name" value="P450, PUTATIVE (EUROFUNG)-RELATED"/>
    <property type="match status" value="1"/>
</dbReference>
<dbReference type="InterPro" id="IPR050364">
    <property type="entry name" value="Cytochrome_P450_fung"/>
</dbReference>
<evidence type="ECO:0000256" key="6">
    <source>
        <dbReference type="ARBA" id="ARBA00023004"/>
    </source>
</evidence>
<dbReference type="Proteomes" id="UP000823399">
    <property type="component" value="Unassembled WGS sequence"/>
</dbReference>
<dbReference type="GO" id="GO:0004497">
    <property type="term" value="F:monooxygenase activity"/>
    <property type="evidence" value="ECO:0007669"/>
    <property type="project" value="UniProtKB-KW"/>
</dbReference>
<dbReference type="InterPro" id="IPR001128">
    <property type="entry name" value="Cyt_P450"/>
</dbReference>
<protein>
    <submittedName>
        <fullName evidence="9">Uncharacterized protein</fullName>
    </submittedName>
</protein>
<feature type="chain" id="PRO_5040443611" evidence="8">
    <location>
        <begin position="21"/>
        <end position="186"/>
    </location>
</feature>
<comment type="caution">
    <text evidence="9">The sequence shown here is derived from an EMBL/GenBank/DDBJ whole genome shotgun (WGS) entry which is preliminary data.</text>
</comment>
<dbReference type="GO" id="GO:0005506">
    <property type="term" value="F:iron ion binding"/>
    <property type="evidence" value="ECO:0007669"/>
    <property type="project" value="InterPro"/>
</dbReference>
<keyword evidence="4" id="KW-0479">Metal-binding</keyword>
<dbReference type="AlphaFoldDB" id="A0A9P7EYH8"/>
<keyword evidence="3" id="KW-0349">Heme</keyword>
<proteinExistence type="inferred from homology"/>
<evidence type="ECO:0000313" key="9">
    <source>
        <dbReference type="EMBL" id="KAG2097937.1"/>
    </source>
</evidence>
<sequence>MTWSHLLLFFSIRCLGLANGTTTLWLSEAFENPAVLQLFYNESITEIDQKIKWQSGSEELKLDQAARRLHLPPGHWLLGNTMPKSHAPFQFVRWTEQYGPVFSLKQGHRIFVIIGRHQAAIDIMEKEGANLADRPRSIAAQETLSDGLRVVLAGSPPLSAVVEPSRDQLRTPQYTTRRAKILIYPQ</sequence>